<dbReference type="STRING" id="6335.A0A0V1KUN5"/>
<dbReference type="SUPFAM" id="SSF46785">
    <property type="entry name" value="Winged helix' DNA-binding domain"/>
    <property type="match status" value="1"/>
</dbReference>
<dbReference type="SUPFAM" id="SSF75632">
    <property type="entry name" value="Cullin homology domain"/>
    <property type="match status" value="1"/>
</dbReference>
<dbReference type="InterPro" id="IPR036317">
    <property type="entry name" value="Cullin_homology_sf"/>
</dbReference>
<dbReference type="InterPro" id="IPR045093">
    <property type="entry name" value="Cullin"/>
</dbReference>
<keyword evidence="8" id="KW-0472">Membrane</keyword>
<dbReference type="FunFam" id="1.10.10.10:FF:000014">
    <property type="entry name" value="Cullin 1"/>
    <property type="match status" value="1"/>
</dbReference>
<sequence length="1224" mass="141327">MPRTVYKCHYGHKHLTLILYGINYALAWSKLLPFSQFLHPYGTKLCLPTLYSRPGKPHYAFIQGGADVSTSAREIEISNCCEDHLLEKYFERWRKYHAGAKYLDRLFHYLNAQYVNKLKITDSDLFYGRLFREENQVNTKFVGELAMDVWNEKMVRPLTDRLVALLLKEIKRYRNGVPVNTDVLSVRMTTLAPLAKQVIFVFFPMLILYNFLFEIPFLKDTSEYYVDIAVRMLATTTPSEYMQFVLEKIRQEEARSERILHRSGVDKVQQICQEVLVNRHMSMFKSVAKEIVREENLADLSNMYALLSAKSSDLSFLVNEFESYVRGIGQHCMQNLKGDDLQVAQQFVEEILAVFDKYGQIVKKTFKGDHEFSAALDRACLAVINHRNGSKDPAKAAEWLSKHIDQILRKSTKPIVDSCIDFELTKAINILRFVDDKDLFHKYYSRSLANRLISGLSISIPAEETMIHKLKSCCGYEFISKFQRMLSDITLSKELTNNFVNYLQERVLGINVHMMVLQAGAWPLMQCQLKIPIPPVIENAINEFEQYYTRFFSGRKLSWMLQFSVVDVMLHYLHRRLMASVNLHQLAILLCFENHDQLALEDLKIRSGIQDGGFDSNLQCLIDAGILLRQSEKYDGQLRTKIILNKHLTSRRVKFRVNSPFFSDAFNKDLSAGRQVHADLKVDRKLFIECTLVRIMKSRKLIKHEDLLREVMEQCVGRFVPEVQMIKQAIESVIEKNFLRRTDNADEYAIVLCRSLKDLFSEIKKNFNSFKNSQKNYSNDVRINNVQSLMATGTQDGRYSLLRNWCPNQGRLTDLWIVLSGANFHPNRILDAAVTYIEIGMTPLEKWHLLAVDNTICNQSEHRIRMRCLSVLLVTMFVSSKVQAHGIFDWLNFGQAGLSPVPLSTSGQVVDYARQGVNFLSFLKSLKPLTTSRRRAERRKHRQRAKPLSEQAPDDETDLHTDDHRPLLLTSRRRANMPLYKAAPTLAESAQNFPGFGACLPNGTPFFNHISPSILQNMLRIFPGAQNFMRKMLPATRVHPKKLIGKWYWVLMTPAALSRHCATSDYHGLVLSRNGTGTFATFDSFRDGSSYGLPKFGFGYDQVVYTSSDYDEDDYNTETQYNYVVLSNWARYPVIALAKNVEQFMMSDFEQLKNDLNRDGLHNKVTELLKKECLQVIIAQKCKEKHFSGCETTNIRAIESPNKSNSFKWKESRLKKWKEGFVSE</sequence>
<evidence type="ECO:0000256" key="8">
    <source>
        <dbReference type="SAM" id="Phobius"/>
    </source>
</evidence>
<dbReference type="Pfam" id="PF10557">
    <property type="entry name" value="Cullin_Nedd8"/>
    <property type="match status" value="1"/>
</dbReference>
<dbReference type="GO" id="GO:0031625">
    <property type="term" value="F:ubiquitin protein ligase binding"/>
    <property type="evidence" value="ECO:0007669"/>
    <property type="project" value="InterPro"/>
</dbReference>
<dbReference type="SMART" id="SM00182">
    <property type="entry name" value="CULLIN"/>
    <property type="match status" value="1"/>
</dbReference>
<dbReference type="InterPro" id="IPR001373">
    <property type="entry name" value="Cullin_N"/>
</dbReference>
<dbReference type="GO" id="GO:0006511">
    <property type="term" value="P:ubiquitin-dependent protein catabolic process"/>
    <property type="evidence" value="ECO:0007669"/>
    <property type="project" value="InterPro"/>
</dbReference>
<feature type="domain" description="Cullin family profile" evidence="9">
    <location>
        <begin position="395"/>
        <end position="622"/>
    </location>
</feature>
<dbReference type="FunFam" id="1.20.1310.10:FF:000002">
    <property type="entry name" value="cullin-3 isoform X1"/>
    <property type="match status" value="1"/>
</dbReference>
<evidence type="ECO:0000256" key="2">
    <source>
        <dbReference type="ARBA" id="ARBA00022499"/>
    </source>
</evidence>
<dbReference type="InterPro" id="IPR036390">
    <property type="entry name" value="WH_DNA-bd_sf"/>
</dbReference>
<evidence type="ECO:0000259" key="9">
    <source>
        <dbReference type="PROSITE" id="PS50069"/>
    </source>
</evidence>
<dbReference type="Proteomes" id="UP000054721">
    <property type="component" value="Unassembled WGS sequence"/>
</dbReference>
<keyword evidence="8" id="KW-0812">Transmembrane</keyword>
<dbReference type="OrthoDB" id="27073at2759"/>
<organism evidence="10 11">
    <name type="scientific">Trichinella nativa</name>
    <dbReference type="NCBI Taxonomy" id="6335"/>
    <lineage>
        <taxon>Eukaryota</taxon>
        <taxon>Metazoa</taxon>
        <taxon>Ecdysozoa</taxon>
        <taxon>Nematoda</taxon>
        <taxon>Enoplea</taxon>
        <taxon>Dorylaimia</taxon>
        <taxon>Trichinellida</taxon>
        <taxon>Trichinellidae</taxon>
        <taxon>Trichinella</taxon>
    </lineage>
</organism>
<keyword evidence="8" id="KW-1133">Transmembrane helix</keyword>
<dbReference type="Pfam" id="PF26557">
    <property type="entry name" value="Cullin_AB"/>
    <property type="match status" value="1"/>
</dbReference>
<dbReference type="Pfam" id="PF00888">
    <property type="entry name" value="Cullin"/>
    <property type="match status" value="1"/>
</dbReference>
<dbReference type="InterPro" id="IPR019559">
    <property type="entry name" value="Cullin_neddylation_domain"/>
</dbReference>
<comment type="caution">
    <text evidence="10">The sequence shown here is derived from an EMBL/GenBank/DDBJ whole genome shotgun (WGS) entry which is preliminary data.</text>
</comment>
<dbReference type="PANTHER" id="PTHR11932">
    <property type="entry name" value="CULLIN"/>
    <property type="match status" value="1"/>
</dbReference>
<dbReference type="EMBL" id="JYDW01000254">
    <property type="protein sequence ID" value="KRZ50674.1"/>
    <property type="molecule type" value="Genomic_DNA"/>
</dbReference>
<feature type="transmembrane region" description="Helical" evidence="8">
    <location>
        <begin position="194"/>
        <end position="213"/>
    </location>
</feature>
<keyword evidence="11" id="KW-1185">Reference proteome</keyword>
<evidence type="ECO:0000256" key="7">
    <source>
        <dbReference type="SAM" id="MobiDB-lite"/>
    </source>
</evidence>
<proteinExistence type="inferred from homology"/>
<keyword evidence="3" id="KW-0833">Ubl conjugation pathway</keyword>
<dbReference type="Gene3D" id="1.20.1310.10">
    <property type="entry name" value="Cullin Repeats"/>
    <property type="match status" value="4"/>
</dbReference>
<dbReference type="SMART" id="SM00884">
    <property type="entry name" value="Cullin_Nedd8"/>
    <property type="match status" value="1"/>
</dbReference>
<evidence type="ECO:0000256" key="3">
    <source>
        <dbReference type="ARBA" id="ARBA00022786"/>
    </source>
</evidence>
<dbReference type="InterPro" id="IPR056868">
    <property type="entry name" value="Lipocalin_dom_nem"/>
</dbReference>
<evidence type="ECO:0000256" key="5">
    <source>
        <dbReference type="PROSITE-ProRule" id="PRU00330"/>
    </source>
</evidence>
<keyword evidence="4" id="KW-0832">Ubl conjugation</keyword>
<evidence type="ECO:0000313" key="11">
    <source>
        <dbReference type="Proteomes" id="UP000054721"/>
    </source>
</evidence>
<evidence type="ECO:0000256" key="1">
    <source>
        <dbReference type="ARBA" id="ARBA00006019"/>
    </source>
</evidence>
<gene>
    <name evidence="10" type="primary">cul-2</name>
    <name evidence="10" type="ORF">T02_15111</name>
</gene>
<dbReference type="Pfam" id="PF24976">
    <property type="entry name" value="Lipocalin_10"/>
    <property type="match status" value="1"/>
</dbReference>
<evidence type="ECO:0000313" key="10">
    <source>
        <dbReference type="EMBL" id="KRZ50674.1"/>
    </source>
</evidence>
<feature type="compositionally biased region" description="Basic residues" evidence="7">
    <location>
        <begin position="932"/>
        <end position="945"/>
    </location>
</feature>
<dbReference type="SUPFAM" id="SSF74788">
    <property type="entry name" value="Cullin repeat-like"/>
    <property type="match status" value="1"/>
</dbReference>
<name>A0A0V1KUN5_9BILA</name>
<accession>A0A0V1KUN5</accession>
<feature type="region of interest" description="Disordered" evidence="7">
    <location>
        <begin position="931"/>
        <end position="962"/>
    </location>
</feature>
<protein>
    <submittedName>
        <fullName evidence="10">Cullin-2</fullName>
    </submittedName>
</protein>
<evidence type="ECO:0000256" key="4">
    <source>
        <dbReference type="ARBA" id="ARBA00022843"/>
    </source>
</evidence>
<reference evidence="10 11" key="1">
    <citation type="submission" date="2015-05" db="EMBL/GenBank/DDBJ databases">
        <title>Evolution of Trichinella species and genotypes.</title>
        <authorList>
            <person name="Korhonen P.K."/>
            <person name="Edoardo P."/>
            <person name="Giuseppe L.R."/>
            <person name="Gasser R.B."/>
        </authorList>
    </citation>
    <scope>NUCLEOTIDE SEQUENCE [LARGE SCALE GENOMIC DNA]</scope>
    <source>
        <strain evidence="10">ISS10</strain>
    </source>
</reference>
<dbReference type="Gene3D" id="3.30.230.130">
    <property type="entry name" value="Cullin, Chain C, Domain 2"/>
    <property type="match status" value="1"/>
</dbReference>
<comment type="similarity">
    <text evidence="1 5 6">Belongs to the cullin family.</text>
</comment>
<dbReference type="InterPro" id="IPR036388">
    <property type="entry name" value="WH-like_DNA-bd_sf"/>
</dbReference>
<dbReference type="InterPro" id="IPR016158">
    <property type="entry name" value="Cullin_homology"/>
</dbReference>
<evidence type="ECO:0000256" key="6">
    <source>
        <dbReference type="RuleBase" id="RU003829"/>
    </source>
</evidence>
<dbReference type="AlphaFoldDB" id="A0A0V1KUN5"/>
<keyword evidence="2" id="KW-1017">Isopeptide bond</keyword>
<dbReference type="PROSITE" id="PS50069">
    <property type="entry name" value="CULLIN_2"/>
    <property type="match status" value="1"/>
</dbReference>
<dbReference type="Gene3D" id="1.10.10.10">
    <property type="entry name" value="Winged helix-like DNA-binding domain superfamily/Winged helix DNA-binding domain"/>
    <property type="match status" value="1"/>
</dbReference>
<dbReference type="InterPro" id="IPR059120">
    <property type="entry name" value="Cullin-like_AB"/>
</dbReference>
<dbReference type="InterPro" id="IPR016159">
    <property type="entry name" value="Cullin_repeat-like_dom_sf"/>
</dbReference>